<name>A0AA97HR73_9FLAO</name>
<accession>A0AA97HR73</accession>
<evidence type="ECO:0000313" key="6">
    <source>
        <dbReference type="EMBL" id="WOD43755.1"/>
    </source>
</evidence>
<dbReference type="GO" id="GO:0015074">
    <property type="term" value="P:DNA integration"/>
    <property type="evidence" value="ECO:0007669"/>
    <property type="project" value="UniProtKB-KW"/>
</dbReference>
<evidence type="ECO:0000256" key="4">
    <source>
        <dbReference type="SAM" id="MobiDB-lite"/>
    </source>
</evidence>
<dbReference type="GO" id="GO:0003677">
    <property type="term" value="F:DNA binding"/>
    <property type="evidence" value="ECO:0007669"/>
    <property type="project" value="UniProtKB-UniRule"/>
</dbReference>
<dbReference type="RefSeq" id="WP_316983434.1">
    <property type="nucleotide sequence ID" value="NZ_CP136521.1"/>
</dbReference>
<dbReference type="EMBL" id="CP136521">
    <property type="protein sequence ID" value="WOD43755.1"/>
    <property type="molecule type" value="Genomic_DNA"/>
</dbReference>
<evidence type="ECO:0000256" key="2">
    <source>
        <dbReference type="ARBA" id="ARBA00023125"/>
    </source>
</evidence>
<evidence type="ECO:0000256" key="1">
    <source>
        <dbReference type="ARBA" id="ARBA00022908"/>
    </source>
</evidence>
<proteinExistence type="predicted"/>
<evidence type="ECO:0000256" key="3">
    <source>
        <dbReference type="PROSITE-ProRule" id="PRU01248"/>
    </source>
</evidence>
<dbReference type="InterPro" id="IPR044068">
    <property type="entry name" value="CB"/>
</dbReference>
<evidence type="ECO:0000259" key="5">
    <source>
        <dbReference type="PROSITE" id="PS51900"/>
    </source>
</evidence>
<dbReference type="AlphaFoldDB" id="A0AA97HR73"/>
<dbReference type="Proteomes" id="UP001302486">
    <property type="component" value="Chromosome"/>
</dbReference>
<protein>
    <submittedName>
        <fullName evidence="6">Phage integrase N-terminal SAM-like domain-containing protein</fullName>
    </submittedName>
</protein>
<reference evidence="7" key="1">
    <citation type="submission" date="2024-06" db="EMBL/GenBank/DDBJ databases">
        <title>Hwangdonia haimaensis gen. nov., sp. nov., a member of the family Flavobacteriaceae isolated from the haima cold seep.</title>
        <authorList>
            <person name="Li J."/>
        </authorList>
    </citation>
    <scope>NUCLEOTIDE SEQUENCE [LARGE SCALE GENOMIC DNA]</scope>
    <source>
        <strain evidence="7">SCSIO 19198</strain>
    </source>
</reference>
<feature type="compositionally biased region" description="Polar residues" evidence="4">
    <location>
        <begin position="131"/>
        <end position="147"/>
    </location>
</feature>
<gene>
    <name evidence="6" type="ORF">RNZ46_00470</name>
</gene>
<feature type="region of interest" description="Disordered" evidence="4">
    <location>
        <begin position="117"/>
        <end position="147"/>
    </location>
</feature>
<evidence type="ECO:0000313" key="7">
    <source>
        <dbReference type="Proteomes" id="UP001302486"/>
    </source>
</evidence>
<keyword evidence="7" id="KW-1185">Reference proteome</keyword>
<organism evidence="6 7">
    <name type="scientific">Hwangdonia lutea</name>
    <dbReference type="NCBI Taxonomy" id="3075823"/>
    <lineage>
        <taxon>Bacteria</taxon>
        <taxon>Pseudomonadati</taxon>
        <taxon>Bacteroidota</taxon>
        <taxon>Flavobacteriia</taxon>
        <taxon>Flavobacteriales</taxon>
        <taxon>Flavobacteriaceae</taxon>
        <taxon>Hwangdonia</taxon>
    </lineage>
</organism>
<keyword evidence="2 3" id="KW-0238">DNA-binding</keyword>
<feature type="compositionally biased region" description="Basic and acidic residues" evidence="4">
    <location>
        <begin position="117"/>
        <end position="129"/>
    </location>
</feature>
<dbReference type="PROSITE" id="PS51900">
    <property type="entry name" value="CB"/>
    <property type="match status" value="1"/>
</dbReference>
<dbReference type="KEGG" id="hws:RNZ46_00470"/>
<feature type="domain" description="Core-binding (CB)" evidence="5">
    <location>
        <begin position="147"/>
        <end position="232"/>
    </location>
</feature>
<sequence>MNTLKQFIIFEHGNEHDLEHDLAHKKDFSDPKIYTANDDLSKRWYVYFSFRNPKTGKMTRMKNIYGGANKFKTKEERIALLSRYQRRLLKLLKEGYNPYQKNTALFKSKMDKKSKKEVIEVKEKPKLPEKQSTQEIQNKGSKNNTEDSSLNLKEAFDFVLKLKEKTISPRTYKDYCYASSSFIKWINKKHPEIIKINQVDKKVAIEFLNSILLNSSSRNRNNLRLILSSDRF</sequence>
<dbReference type="InterPro" id="IPR010998">
    <property type="entry name" value="Integrase_recombinase_N"/>
</dbReference>
<keyword evidence="1" id="KW-0229">DNA integration</keyword>
<dbReference type="Gene3D" id="1.10.150.130">
    <property type="match status" value="1"/>
</dbReference>